<dbReference type="SUPFAM" id="SSF49562">
    <property type="entry name" value="C2 domain (Calcium/lipid-binding domain, CaLB)"/>
    <property type="match status" value="2"/>
</dbReference>
<organism evidence="5 6">
    <name type="scientific">Seminavis robusta</name>
    <dbReference type="NCBI Taxonomy" id="568900"/>
    <lineage>
        <taxon>Eukaryota</taxon>
        <taxon>Sar</taxon>
        <taxon>Stramenopiles</taxon>
        <taxon>Ochrophyta</taxon>
        <taxon>Bacillariophyta</taxon>
        <taxon>Bacillariophyceae</taxon>
        <taxon>Bacillariophycidae</taxon>
        <taxon>Naviculales</taxon>
        <taxon>Naviculaceae</taxon>
        <taxon>Seminavis</taxon>
    </lineage>
</organism>
<dbReference type="InterPro" id="IPR000008">
    <property type="entry name" value="C2_dom"/>
</dbReference>
<keyword evidence="1" id="KW-0479">Metal-binding</keyword>
<dbReference type="PROSITE" id="PS50004">
    <property type="entry name" value="C2"/>
    <property type="match status" value="1"/>
</dbReference>
<keyword evidence="2" id="KW-0106">Calcium</keyword>
<evidence type="ECO:0000259" key="4">
    <source>
        <dbReference type="PROSITE" id="PS50004"/>
    </source>
</evidence>
<evidence type="ECO:0000256" key="1">
    <source>
        <dbReference type="ARBA" id="ARBA00022723"/>
    </source>
</evidence>
<evidence type="ECO:0000256" key="2">
    <source>
        <dbReference type="ARBA" id="ARBA00022837"/>
    </source>
</evidence>
<dbReference type="Proteomes" id="UP001153069">
    <property type="component" value="Unassembled WGS sequence"/>
</dbReference>
<proteinExistence type="predicted"/>
<comment type="caution">
    <text evidence="5">The sequence shown here is derived from an EMBL/GenBank/DDBJ whole genome shotgun (WGS) entry which is preliminary data.</text>
</comment>
<feature type="domain" description="C2" evidence="4">
    <location>
        <begin position="345"/>
        <end position="474"/>
    </location>
</feature>
<feature type="region of interest" description="Disordered" evidence="3">
    <location>
        <begin position="271"/>
        <end position="290"/>
    </location>
</feature>
<keyword evidence="6" id="KW-1185">Reference proteome</keyword>
<reference evidence="5" key="1">
    <citation type="submission" date="2020-06" db="EMBL/GenBank/DDBJ databases">
        <authorList>
            <consortium name="Plant Systems Biology data submission"/>
        </authorList>
    </citation>
    <scope>NUCLEOTIDE SEQUENCE</scope>
    <source>
        <strain evidence="5">D6</strain>
    </source>
</reference>
<dbReference type="PANTHER" id="PTHR45911:SF4">
    <property type="entry name" value="MULTIPLE C2 AND TRANSMEMBRANE DOMAIN-CONTAINING PROTEIN"/>
    <property type="match status" value="1"/>
</dbReference>
<evidence type="ECO:0000256" key="3">
    <source>
        <dbReference type="SAM" id="MobiDB-lite"/>
    </source>
</evidence>
<accession>A0A9N8HQW4</accession>
<dbReference type="CDD" id="cd00030">
    <property type="entry name" value="C2"/>
    <property type="match status" value="2"/>
</dbReference>
<sequence>MFRSCMGSNPSLRSFTFVDEEEETFEPVEAPIPIVNVLLEVVGATNLPTKAGTRLVGERILPDPYCIVSIVRSASRTPEVVHRTQTICKDDNPIWTIKTKSLCVVSIPKYDPQRQQLPISLDKAKQKDENNQVVPASDVSVTSLASYGTALSSDSLMDNSVIASPSEANCLIIQVRNGKTSLGKVEVSFQHVLQCNGERQEFPLVTDNSPPPPASMEDNDNMSMLLQPQEETSLTQSMLALRFRPAKPDEITFLNNLRRNRNVFVSASRRLSRSLSSASERPEEPSHDEEAMDVNFRLVVRKSIFSSYRKTQGKTGEPLVKLQPPKRNALQPEKSIEWMTKTQIQAEALKPSTKWVETGHGEAGTLYLEILGCDNLPGMDTGIVEDSSDPFVGIVFEDTMVRTQVLFETCTPRWLPWSTRAFAFNIAHSSSMLFLGVFDYDENMPLQKDYHDPIGRTVINTINFESSVTYLLRYDLIDSSKLDTPRGTITVRLRIEWADENEAVKLALTAPPRMIINVETEKAWHVLHYCTYGGINMNSPSMASVRLYASEVYEIWRNYCYFLDVVANILLWRGRVNLTLFEYSANIWFPIQSIWLFVSVALAYEKPSYAPAIFFYGLAWIMISINYCSSRHPYAWYRVKRFESLVLSTLLGTAASSTRSVEADSTAEEKATYDALDKLKADRMMALMSAFIRTGLKAYRIYSGTNIASIVDTTPDTSFYFLSDKLYYPHMLLKYFCNYSRAFRNFINWKSYNSFPKTLNLLILGSICLISPLRTVAAYTGRILIWIFLGPFMKVVDIVCVRYQYKTNEDLLDDIRNDRQDSDYWFLPFFDSIVEHESFDSMRKTGRLVVEDAAKLKDMREVLHGKWSETVPWVDNSRRPSAPLPASSAVPRSADCDKLEQTFSWKFARGKQLEGDMIMGCPGCPGSTRCVGKVESKKDQ</sequence>
<protein>
    <recommendedName>
        <fullName evidence="4">C2 domain-containing protein</fullName>
    </recommendedName>
</protein>
<dbReference type="OrthoDB" id="424753at2759"/>
<name>A0A9N8HQW4_9STRA</name>
<dbReference type="GO" id="GO:0016020">
    <property type="term" value="C:membrane"/>
    <property type="evidence" value="ECO:0007669"/>
    <property type="project" value="TreeGrafter"/>
</dbReference>
<gene>
    <name evidence="5" type="ORF">SEMRO_1493_G277270.1</name>
</gene>
<dbReference type="InterPro" id="IPR035892">
    <property type="entry name" value="C2_domain_sf"/>
</dbReference>
<dbReference type="EMBL" id="CAICTM010001491">
    <property type="protein sequence ID" value="CAB9524093.1"/>
    <property type="molecule type" value="Genomic_DNA"/>
</dbReference>
<dbReference type="Gene3D" id="2.60.40.150">
    <property type="entry name" value="C2 domain"/>
    <property type="match status" value="2"/>
</dbReference>
<feature type="compositionally biased region" description="Basic and acidic residues" evidence="3">
    <location>
        <begin position="280"/>
        <end position="289"/>
    </location>
</feature>
<dbReference type="AlphaFoldDB" id="A0A9N8HQW4"/>
<dbReference type="Pfam" id="PF00168">
    <property type="entry name" value="C2"/>
    <property type="match status" value="2"/>
</dbReference>
<dbReference type="SMART" id="SM00239">
    <property type="entry name" value="C2"/>
    <property type="match status" value="2"/>
</dbReference>
<evidence type="ECO:0000313" key="6">
    <source>
        <dbReference type="Proteomes" id="UP001153069"/>
    </source>
</evidence>
<dbReference type="GO" id="GO:0005509">
    <property type="term" value="F:calcium ion binding"/>
    <property type="evidence" value="ECO:0007669"/>
    <property type="project" value="TreeGrafter"/>
</dbReference>
<evidence type="ECO:0000313" key="5">
    <source>
        <dbReference type="EMBL" id="CAB9524093.1"/>
    </source>
</evidence>
<dbReference type="PANTHER" id="PTHR45911">
    <property type="entry name" value="C2 DOMAIN-CONTAINING PROTEIN"/>
    <property type="match status" value="1"/>
</dbReference>